<keyword evidence="2" id="KW-0943">RNA-mediated gene silencing</keyword>
<dbReference type="Proteomes" id="UP000238479">
    <property type="component" value="Chromosome 3"/>
</dbReference>
<keyword evidence="8" id="KW-1185">Reference proteome</keyword>
<gene>
    <name evidence="7" type="ORF">RchiOBHm_Chr3g0485061</name>
</gene>
<accession>A0A2P6REW2</accession>
<evidence type="ECO:0000256" key="4">
    <source>
        <dbReference type="SAM" id="MobiDB-lite"/>
    </source>
</evidence>
<dbReference type="OMA" id="AREWHCP"/>
<feature type="region of interest" description="Disordered" evidence="4">
    <location>
        <begin position="1"/>
        <end position="198"/>
    </location>
</feature>
<name>A0A2P6REW2_ROSCH</name>
<comment type="similarity">
    <text evidence="3">Belongs to the SGS3 family.</text>
</comment>
<dbReference type="InterPro" id="IPR005381">
    <property type="entry name" value="Znf-XS_domain"/>
</dbReference>
<evidence type="ECO:0000256" key="3">
    <source>
        <dbReference type="ARBA" id="ARBA00024022"/>
    </source>
</evidence>
<feature type="compositionally biased region" description="Low complexity" evidence="4">
    <location>
        <begin position="88"/>
        <end position="103"/>
    </location>
</feature>
<feature type="compositionally biased region" description="Gly residues" evidence="4">
    <location>
        <begin position="1"/>
        <end position="10"/>
    </location>
</feature>
<dbReference type="PANTHER" id="PTHR46602">
    <property type="entry name" value="PROTEIN SUPPRESSOR OF GENE SILENCING 3"/>
    <property type="match status" value="1"/>
</dbReference>
<dbReference type="GO" id="GO:0031047">
    <property type="term" value="P:regulatory ncRNA-mediated gene silencing"/>
    <property type="evidence" value="ECO:0007669"/>
    <property type="project" value="UniProtKB-KW"/>
</dbReference>
<dbReference type="InterPro" id="IPR044287">
    <property type="entry name" value="SGS3"/>
</dbReference>
<dbReference type="InterPro" id="IPR005380">
    <property type="entry name" value="XS_domain"/>
</dbReference>
<feature type="compositionally biased region" description="Polar residues" evidence="4">
    <location>
        <begin position="55"/>
        <end position="80"/>
    </location>
</feature>
<dbReference type="Pfam" id="PF03468">
    <property type="entry name" value="XS"/>
    <property type="match status" value="1"/>
</dbReference>
<dbReference type="Gramene" id="PRQ44973">
    <property type="protein sequence ID" value="PRQ44973"/>
    <property type="gene ID" value="RchiOBHm_Chr3g0485061"/>
</dbReference>
<feature type="region of interest" description="Disordered" evidence="4">
    <location>
        <begin position="529"/>
        <end position="548"/>
    </location>
</feature>
<evidence type="ECO:0000313" key="7">
    <source>
        <dbReference type="EMBL" id="PRQ44973.1"/>
    </source>
</evidence>
<dbReference type="GO" id="GO:0051607">
    <property type="term" value="P:defense response to virus"/>
    <property type="evidence" value="ECO:0007669"/>
    <property type="project" value="InterPro"/>
</dbReference>
<feature type="compositionally biased region" description="Acidic residues" evidence="4">
    <location>
        <begin position="167"/>
        <end position="191"/>
    </location>
</feature>
<evidence type="ECO:0000259" key="5">
    <source>
        <dbReference type="Pfam" id="PF03468"/>
    </source>
</evidence>
<dbReference type="Pfam" id="PF03470">
    <property type="entry name" value="zf-XS"/>
    <property type="match status" value="1"/>
</dbReference>
<evidence type="ECO:0000259" key="6">
    <source>
        <dbReference type="Pfam" id="PF03470"/>
    </source>
</evidence>
<comment type="caution">
    <text evidence="7">The sequence shown here is derived from an EMBL/GenBank/DDBJ whole genome shotgun (WGS) entry which is preliminary data.</text>
</comment>
<evidence type="ECO:0000256" key="2">
    <source>
        <dbReference type="ARBA" id="ARBA00023158"/>
    </source>
</evidence>
<protein>
    <submittedName>
        <fullName evidence="7">Putative XS domain-containing protein</fullName>
    </submittedName>
</protein>
<reference evidence="7 8" key="1">
    <citation type="journal article" date="2018" name="Nat. Genet.">
        <title>The Rosa genome provides new insights in the design of modern roses.</title>
        <authorList>
            <person name="Bendahmane M."/>
        </authorList>
    </citation>
    <scope>NUCLEOTIDE SEQUENCE [LARGE SCALE GENOMIC DNA]</scope>
    <source>
        <strain evidence="8">cv. Old Blush</strain>
    </source>
</reference>
<sequence>MSSSRGGGNPKGKHVSEVNSLKVEQLSQDIGEIDLGSTQDDGDWEEVVGRKSKNRAGSTTAKPWGSQSSTSKSWGQQDAQKPSMRSIGGSAQAAGNAWASQAADSRKSAGRGNVWQQSTARSFDNRSVAPQHVIPPPLDHGWNWQSRAGSTQPKGPEDDKNNYVATVDDDGDELSDADGDSDDDLSDEFDSDASVKSHGTRKKNRLLKKFFEVLDGLTIEEINDPVRQWHCPACQKGPGAIDWYRGLQPLMTHAKTKGSIRARLHRELAELLDEELRRRGTTVVPAGEAFGKWKGLTVEEKDHEIVWPPMVIIMNTRLEQDDNDKWIGMGNQELLDYFSSYAAVRARHSYGPQGHRGMSLLIFEASARGYFEAERLHRHFIEQRTDRDAWDRSSRVLFHPGGQRQLYGYMAMKDDLDIFNQHSQGKAKLKFEMRSYQEKVVNDLRQMSEDNQQLIWLKNRVVKEQRHAKALEESLGIVSEKLRKTTEENRIVRHRTKTQHEETKEEMYEQEQFFKDQIKIIHESRDAKEEGFERLQQEQREKVKQSHGQPSLDRLVEIANFIQCQDKEMEGFVAERDMLIKVHGENKAAMKRRHWEEEVGLEEDFNAKLTQLMDKYSTVQPEAAANFEG</sequence>
<dbReference type="STRING" id="74649.A0A2P6REW2"/>
<keyword evidence="1" id="KW-0175">Coiled coil</keyword>
<dbReference type="AlphaFoldDB" id="A0A2P6REW2"/>
<feature type="domain" description="XS" evidence="5">
    <location>
        <begin position="302"/>
        <end position="416"/>
    </location>
</feature>
<dbReference type="EMBL" id="PDCK01000041">
    <property type="protein sequence ID" value="PRQ44973.1"/>
    <property type="molecule type" value="Genomic_DNA"/>
</dbReference>
<proteinExistence type="inferred from homology"/>
<feature type="compositionally biased region" description="Polar residues" evidence="4">
    <location>
        <begin position="143"/>
        <end position="153"/>
    </location>
</feature>
<dbReference type="PANTHER" id="PTHR46602:SF1">
    <property type="entry name" value="PROTEIN SUPPRESSOR OF GENE SILENCING 3"/>
    <property type="match status" value="1"/>
</dbReference>
<evidence type="ECO:0000313" key="8">
    <source>
        <dbReference type="Proteomes" id="UP000238479"/>
    </source>
</evidence>
<dbReference type="InterPro" id="IPR038588">
    <property type="entry name" value="XS_domain_sf"/>
</dbReference>
<dbReference type="OrthoDB" id="1936239at2759"/>
<feature type="compositionally biased region" description="Basic and acidic residues" evidence="4">
    <location>
        <begin position="529"/>
        <end position="544"/>
    </location>
</feature>
<feature type="domain" description="Zinc finger-XS" evidence="6">
    <location>
        <begin position="231"/>
        <end position="269"/>
    </location>
</feature>
<dbReference type="CDD" id="cd12266">
    <property type="entry name" value="RRM_like_XS"/>
    <property type="match status" value="1"/>
</dbReference>
<organism evidence="7 8">
    <name type="scientific">Rosa chinensis</name>
    <name type="common">China rose</name>
    <dbReference type="NCBI Taxonomy" id="74649"/>
    <lineage>
        <taxon>Eukaryota</taxon>
        <taxon>Viridiplantae</taxon>
        <taxon>Streptophyta</taxon>
        <taxon>Embryophyta</taxon>
        <taxon>Tracheophyta</taxon>
        <taxon>Spermatophyta</taxon>
        <taxon>Magnoliopsida</taxon>
        <taxon>eudicotyledons</taxon>
        <taxon>Gunneridae</taxon>
        <taxon>Pentapetalae</taxon>
        <taxon>rosids</taxon>
        <taxon>fabids</taxon>
        <taxon>Rosales</taxon>
        <taxon>Rosaceae</taxon>
        <taxon>Rosoideae</taxon>
        <taxon>Rosoideae incertae sedis</taxon>
        <taxon>Rosa</taxon>
    </lineage>
</organism>
<dbReference type="Gene3D" id="3.30.70.2890">
    <property type="entry name" value="XS domain"/>
    <property type="match status" value="1"/>
</dbReference>
<evidence type="ECO:0000256" key="1">
    <source>
        <dbReference type="ARBA" id="ARBA00023054"/>
    </source>
</evidence>